<dbReference type="InterPro" id="IPR020846">
    <property type="entry name" value="MFS_dom"/>
</dbReference>
<keyword evidence="3" id="KW-0813">Transport</keyword>
<protein>
    <submittedName>
        <fullName evidence="11">Bicyclomycin resistance protein</fullName>
    </submittedName>
</protein>
<comment type="subcellular location">
    <subcellularLocation>
        <location evidence="1">Cell membrane</location>
        <topology evidence="1">Multi-pass membrane protein</topology>
    </subcellularLocation>
</comment>
<evidence type="ECO:0000313" key="11">
    <source>
        <dbReference type="EMBL" id="OIR00505.1"/>
    </source>
</evidence>
<feature type="transmembrane region" description="Helical" evidence="9">
    <location>
        <begin position="125"/>
        <end position="146"/>
    </location>
</feature>
<feature type="transmembrane region" description="Helical" evidence="9">
    <location>
        <begin position="394"/>
        <end position="414"/>
    </location>
</feature>
<dbReference type="Pfam" id="PF07690">
    <property type="entry name" value="MFS_1"/>
    <property type="match status" value="1"/>
</dbReference>
<proteinExistence type="inferred from homology"/>
<keyword evidence="7 9" id="KW-0472">Membrane</keyword>
<feature type="domain" description="Major facilitator superfamily (MFS) profile" evidence="10">
    <location>
        <begin position="34"/>
        <end position="418"/>
    </location>
</feature>
<feature type="transmembrane region" description="Helical" evidence="9">
    <location>
        <begin position="367"/>
        <end position="388"/>
    </location>
</feature>
<evidence type="ECO:0000256" key="2">
    <source>
        <dbReference type="ARBA" id="ARBA00006236"/>
    </source>
</evidence>
<dbReference type="GO" id="GO:0042910">
    <property type="term" value="F:xenobiotic transmembrane transporter activity"/>
    <property type="evidence" value="ECO:0007669"/>
    <property type="project" value="InterPro"/>
</dbReference>
<feature type="transmembrane region" description="Helical" evidence="9">
    <location>
        <begin position="336"/>
        <end position="355"/>
    </location>
</feature>
<feature type="transmembrane region" description="Helical" evidence="9">
    <location>
        <begin position="275"/>
        <end position="296"/>
    </location>
</feature>
<gene>
    <name evidence="11" type="primary">bcr_4</name>
    <name evidence="11" type="ORF">GALL_173780</name>
</gene>
<dbReference type="SUPFAM" id="SSF103473">
    <property type="entry name" value="MFS general substrate transporter"/>
    <property type="match status" value="1"/>
</dbReference>
<reference evidence="11" key="1">
    <citation type="submission" date="2016-10" db="EMBL/GenBank/DDBJ databases">
        <title>Sequence of Gallionella enrichment culture.</title>
        <authorList>
            <person name="Poehlein A."/>
            <person name="Muehling M."/>
            <person name="Daniel R."/>
        </authorList>
    </citation>
    <scope>NUCLEOTIDE SEQUENCE</scope>
</reference>
<accession>A0A1J5RWJ7</accession>
<comment type="similarity">
    <text evidence="2">Belongs to the major facilitator superfamily. Bcr/CmlA family.</text>
</comment>
<evidence type="ECO:0000256" key="4">
    <source>
        <dbReference type="ARBA" id="ARBA00022475"/>
    </source>
</evidence>
<dbReference type="InterPro" id="IPR004812">
    <property type="entry name" value="Efflux_drug-R_Bcr/CmlA"/>
</dbReference>
<dbReference type="AlphaFoldDB" id="A0A1J5RWJ7"/>
<dbReference type="PANTHER" id="PTHR23502:SF132">
    <property type="entry name" value="POLYAMINE TRANSPORTER 2-RELATED"/>
    <property type="match status" value="1"/>
</dbReference>
<dbReference type="Gene3D" id="1.20.1720.10">
    <property type="entry name" value="Multidrug resistance protein D"/>
    <property type="match status" value="1"/>
</dbReference>
<dbReference type="GO" id="GO:1990961">
    <property type="term" value="P:xenobiotic detoxification by transmembrane export across the plasma membrane"/>
    <property type="evidence" value="ECO:0007669"/>
    <property type="project" value="InterPro"/>
</dbReference>
<dbReference type="GO" id="GO:0015385">
    <property type="term" value="F:sodium:proton antiporter activity"/>
    <property type="evidence" value="ECO:0007669"/>
    <property type="project" value="TreeGrafter"/>
</dbReference>
<comment type="caution">
    <text evidence="11">The sequence shown here is derived from an EMBL/GenBank/DDBJ whole genome shotgun (WGS) entry which is preliminary data.</text>
</comment>
<feature type="transmembrane region" description="Helical" evidence="9">
    <location>
        <begin position="303"/>
        <end position="324"/>
    </location>
</feature>
<dbReference type="EMBL" id="MLJW01000094">
    <property type="protein sequence ID" value="OIR00505.1"/>
    <property type="molecule type" value="Genomic_DNA"/>
</dbReference>
<feature type="transmembrane region" description="Helical" evidence="9">
    <location>
        <begin position="72"/>
        <end position="89"/>
    </location>
</feature>
<evidence type="ECO:0000256" key="9">
    <source>
        <dbReference type="SAM" id="Phobius"/>
    </source>
</evidence>
<feature type="region of interest" description="Disordered" evidence="8">
    <location>
        <begin position="1"/>
        <end position="25"/>
    </location>
</feature>
<evidence type="ECO:0000256" key="6">
    <source>
        <dbReference type="ARBA" id="ARBA00022989"/>
    </source>
</evidence>
<feature type="transmembrane region" description="Helical" evidence="9">
    <location>
        <begin position="158"/>
        <end position="182"/>
    </location>
</feature>
<dbReference type="CDD" id="cd17320">
    <property type="entry name" value="MFS_MdfA_MDR_like"/>
    <property type="match status" value="1"/>
</dbReference>
<dbReference type="NCBIfam" id="TIGR00710">
    <property type="entry name" value="efflux_Bcr_CflA"/>
    <property type="match status" value="1"/>
</dbReference>
<evidence type="ECO:0000256" key="1">
    <source>
        <dbReference type="ARBA" id="ARBA00004651"/>
    </source>
</evidence>
<dbReference type="PROSITE" id="PS50850">
    <property type="entry name" value="MFS"/>
    <property type="match status" value="1"/>
</dbReference>
<name>A0A1J5RWJ7_9ZZZZ</name>
<sequence>MDSQTSEAVCAPGELPGALPTERSSGSRRRDLWAMVVLSILMGFGSISTDVYLPAIPSMATALRAGHGPVEFTIGAYLIGFSLGQLVWGPLGDRYGRRGPIAVGLLLFIAGSAGCALSPNVWVMIGWRIAQAVGACSGVVLARAMVRDIHAPDRAAQMLSTLITIMAVAPLVGPLAGGQILMVASWRAIFWVMVGVGLVAFGALFTIPETLPTKIRKTNSLGQAFAEYLNVIRDRDVLINAGVGGLFYIGIYAYISGTPFAFIEYYHVPEQLYGFLFAASIIGIMATNMLNVRLISRFGSRRLLRIGALGAALAGTLSAVTASVDLGGLFGLVVPLLAYCAMSGVIVANSIAGALSRQAVRAGTASALVGALHYGMGIAGSGLIALFANGTPRPLGGVIAASGLAAFALSRFLAPQSK</sequence>
<feature type="transmembrane region" description="Helical" evidence="9">
    <location>
        <begin position="32"/>
        <end position="52"/>
    </location>
</feature>
<keyword evidence="6 9" id="KW-1133">Transmembrane helix</keyword>
<dbReference type="PANTHER" id="PTHR23502">
    <property type="entry name" value="MAJOR FACILITATOR SUPERFAMILY"/>
    <property type="match status" value="1"/>
</dbReference>
<dbReference type="GO" id="GO:0005886">
    <property type="term" value="C:plasma membrane"/>
    <property type="evidence" value="ECO:0007669"/>
    <property type="project" value="UniProtKB-SubCell"/>
</dbReference>
<dbReference type="InterPro" id="IPR036259">
    <property type="entry name" value="MFS_trans_sf"/>
</dbReference>
<dbReference type="InterPro" id="IPR011701">
    <property type="entry name" value="MFS"/>
</dbReference>
<feature type="transmembrane region" description="Helical" evidence="9">
    <location>
        <begin position="237"/>
        <end position="255"/>
    </location>
</feature>
<feature type="transmembrane region" description="Helical" evidence="9">
    <location>
        <begin position="101"/>
        <end position="119"/>
    </location>
</feature>
<evidence type="ECO:0000256" key="7">
    <source>
        <dbReference type="ARBA" id="ARBA00023136"/>
    </source>
</evidence>
<evidence type="ECO:0000256" key="3">
    <source>
        <dbReference type="ARBA" id="ARBA00022448"/>
    </source>
</evidence>
<evidence type="ECO:0000256" key="8">
    <source>
        <dbReference type="SAM" id="MobiDB-lite"/>
    </source>
</evidence>
<keyword evidence="5 9" id="KW-0812">Transmembrane</keyword>
<keyword evidence="4" id="KW-1003">Cell membrane</keyword>
<evidence type="ECO:0000256" key="5">
    <source>
        <dbReference type="ARBA" id="ARBA00022692"/>
    </source>
</evidence>
<organism evidence="11">
    <name type="scientific">mine drainage metagenome</name>
    <dbReference type="NCBI Taxonomy" id="410659"/>
    <lineage>
        <taxon>unclassified sequences</taxon>
        <taxon>metagenomes</taxon>
        <taxon>ecological metagenomes</taxon>
    </lineage>
</organism>
<evidence type="ECO:0000259" key="10">
    <source>
        <dbReference type="PROSITE" id="PS50850"/>
    </source>
</evidence>
<feature type="transmembrane region" description="Helical" evidence="9">
    <location>
        <begin position="188"/>
        <end position="207"/>
    </location>
</feature>